<feature type="transmembrane region" description="Helical" evidence="21">
    <location>
        <begin position="331"/>
        <end position="353"/>
    </location>
</feature>
<dbReference type="Proteomes" id="UP000178681">
    <property type="component" value="Unassembled WGS sequence"/>
</dbReference>
<evidence type="ECO:0000256" key="1">
    <source>
        <dbReference type="ARBA" id="ARBA00004651"/>
    </source>
</evidence>
<feature type="transmembrane region" description="Helical" evidence="21">
    <location>
        <begin position="49"/>
        <end position="66"/>
    </location>
</feature>
<evidence type="ECO:0000256" key="19">
    <source>
        <dbReference type="ARBA" id="ARBA00044770"/>
    </source>
</evidence>
<protein>
    <recommendedName>
        <fullName evidence="17">Probable peptidoglycan glycosyltransferase FtsW</fullName>
        <ecNumber evidence="19">2.4.99.28</ecNumber>
    </recommendedName>
    <alternativeName>
        <fullName evidence="18">Cell division protein FtsW</fullName>
    </alternativeName>
    <alternativeName>
        <fullName evidence="15">Cell wall polymerase</fullName>
    </alternativeName>
    <alternativeName>
        <fullName evidence="14">Peptidoglycan polymerase</fullName>
    </alternativeName>
</protein>
<gene>
    <name evidence="22" type="ORF">A2872_00095</name>
</gene>
<comment type="caution">
    <text evidence="22">The sequence shown here is derived from an EMBL/GenBank/DDBJ whole genome shotgun (WGS) entry which is preliminary data.</text>
</comment>
<feature type="transmembrane region" description="Helical" evidence="21">
    <location>
        <begin position="105"/>
        <end position="126"/>
    </location>
</feature>
<dbReference type="InterPro" id="IPR018365">
    <property type="entry name" value="Cell_cycle_FtsW-rel_CS"/>
</dbReference>
<evidence type="ECO:0000256" key="3">
    <source>
        <dbReference type="ARBA" id="ARBA00022475"/>
    </source>
</evidence>
<keyword evidence="7 21" id="KW-0812">Transmembrane</keyword>
<evidence type="ECO:0000256" key="7">
    <source>
        <dbReference type="ARBA" id="ARBA00022692"/>
    </source>
</evidence>
<keyword evidence="13" id="KW-0961">Cell wall biogenesis/degradation</keyword>
<dbReference type="PANTHER" id="PTHR30474:SF2">
    <property type="entry name" value="PEPTIDOGLYCAN GLYCOSYLTRANSFERASE FTSW-RELATED"/>
    <property type="match status" value="1"/>
</dbReference>
<evidence type="ECO:0000256" key="2">
    <source>
        <dbReference type="ARBA" id="ARBA00004752"/>
    </source>
</evidence>
<dbReference type="NCBIfam" id="TIGR02614">
    <property type="entry name" value="ftsW"/>
    <property type="match status" value="1"/>
</dbReference>
<evidence type="ECO:0000256" key="21">
    <source>
        <dbReference type="SAM" id="Phobius"/>
    </source>
</evidence>
<evidence type="ECO:0000256" key="14">
    <source>
        <dbReference type="ARBA" id="ARBA00032370"/>
    </source>
</evidence>
<dbReference type="EMBL" id="MFJG01000016">
    <property type="protein sequence ID" value="OGG07105.1"/>
    <property type="molecule type" value="Genomic_DNA"/>
</dbReference>
<name>A0A1F5Z419_9BACT</name>
<sequence>MWIVAWRYKIIGLVLLILGFGVLMVYNASSASAANDFADKYYFLKEQIKWAILGLTAMFFTSLFPYKKLYKLSPLILFITIILLAAVFIPGIGVKLYGASRWLDLRFIVLQPSEIAKLSIIIYLSAWFSTKEKGRLTAFVLLLGIIVGLIILEPDMGTAIILAGTGLILYFLSGAPIWHFLSLAPVGVIGILVLIKIAPYRLRRLTTFLDSGTDPLGSSYHVRQAMIAIGSGRLFGVGLGNSRQKYSYLPEATTDSIFAIISEELGLIGALGVLAALYYIVFAGFKIAATCKDNFGKMLACGISSWIGLQTVVNIAAMVGMVPLTGVPLPFISYGGSALVVELTGIGILLNIAKSENL</sequence>
<dbReference type="GO" id="GO:0051301">
    <property type="term" value="P:cell division"/>
    <property type="evidence" value="ECO:0007669"/>
    <property type="project" value="UniProtKB-KW"/>
</dbReference>
<comment type="similarity">
    <text evidence="16">Belongs to the SEDS family. FtsW subfamily.</text>
</comment>
<keyword evidence="4 22" id="KW-0132">Cell division</keyword>
<dbReference type="GO" id="GO:0008955">
    <property type="term" value="F:peptidoglycan glycosyltransferase activity"/>
    <property type="evidence" value="ECO:0007669"/>
    <property type="project" value="UniProtKB-EC"/>
</dbReference>
<dbReference type="Pfam" id="PF01098">
    <property type="entry name" value="FTSW_RODA_SPOVE"/>
    <property type="match status" value="1"/>
</dbReference>
<evidence type="ECO:0000256" key="17">
    <source>
        <dbReference type="ARBA" id="ARBA00041185"/>
    </source>
</evidence>
<feature type="transmembrane region" description="Helical" evidence="21">
    <location>
        <begin position="265"/>
        <end position="287"/>
    </location>
</feature>
<dbReference type="InterPro" id="IPR001182">
    <property type="entry name" value="FtsW/RodA"/>
</dbReference>
<evidence type="ECO:0000256" key="15">
    <source>
        <dbReference type="ARBA" id="ARBA00033270"/>
    </source>
</evidence>
<dbReference type="GO" id="GO:0032153">
    <property type="term" value="C:cell division site"/>
    <property type="evidence" value="ECO:0007669"/>
    <property type="project" value="TreeGrafter"/>
</dbReference>
<evidence type="ECO:0000256" key="20">
    <source>
        <dbReference type="ARBA" id="ARBA00049902"/>
    </source>
</evidence>
<keyword evidence="11 21" id="KW-0472">Membrane</keyword>
<dbReference type="GO" id="GO:0015648">
    <property type="term" value="F:lipid-linked peptidoglycan transporter activity"/>
    <property type="evidence" value="ECO:0007669"/>
    <property type="project" value="TreeGrafter"/>
</dbReference>
<comment type="subcellular location">
    <subcellularLocation>
        <location evidence="1">Cell membrane</location>
        <topology evidence="1">Multi-pass membrane protein</topology>
    </subcellularLocation>
</comment>
<keyword evidence="10 21" id="KW-1133">Transmembrane helix</keyword>
<keyword evidence="5" id="KW-0328">Glycosyltransferase</keyword>
<dbReference type="AlphaFoldDB" id="A0A1F5Z419"/>
<evidence type="ECO:0000256" key="13">
    <source>
        <dbReference type="ARBA" id="ARBA00023316"/>
    </source>
</evidence>
<keyword evidence="3" id="KW-1003">Cell membrane</keyword>
<evidence type="ECO:0000313" key="23">
    <source>
        <dbReference type="Proteomes" id="UP000178681"/>
    </source>
</evidence>
<dbReference type="GO" id="GO:0005886">
    <property type="term" value="C:plasma membrane"/>
    <property type="evidence" value="ECO:0007669"/>
    <property type="project" value="UniProtKB-SubCell"/>
</dbReference>
<feature type="transmembrane region" description="Helical" evidence="21">
    <location>
        <begin position="138"/>
        <end position="171"/>
    </location>
</feature>
<dbReference type="PROSITE" id="PS00428">
    <property type="entry name" value="FTSW_RODA_SPOVE"/>
    <property type="match status" value="1"/>
</dbReference>
<evidence type="ECO:0000256" key="6">
    <source>
        <dbReference type="ARBA" id="ARBA00022679"/>
    </source>
</evidence>
<proteinExistence type="inferred from homology"/>
<evidence type="ECO:0000256" key="12">
    <source>
        <dbReference type="ARBA" id="ARBA00023306"/>
    </source>
</evidence>
<feature type="transmembrane region" description="Helical" evidence="21">
    <location>
        <begin position="177"/>
        <end position="199"/>
    </location>
</feature>
<organism evidence="22 23">
    <name type="scientific">Candidatus Gottesmanbacteria bacterium RIFCSPHIGHO2_01_FULL_42_12</name>
    <dbReference type="NCBI Taxonomy" id="1798377"/>
    <lineage>
        <taxon>Bacteria</taxon>
        <taxon>Candidatus Gottesmaniibacteriota</taxon>
    </lineage>
</organism>
<evidence type="ECO:0000256" key="9">
    <source>
        <dbReference type="ARBA" id="ARBA00022984"/>
    </source>
</evidence>
<dbReference type="GO" id="GO:0008360">
    <property type="term" value="P:regulation of cell shape"/>
    <property type="evidence" value="ECO:0007669"/>
    <property type="project" value="UniProtKB-KW"/>
</dbReference>
<feature type="transmembrane region" description="Helical" evidence="21">
    <location>
        <begin position="75"/>
        <end position="93"/>
    </location>
</feature>
<evidence type="ECO:0000256" key="4">
    <source>
        <dbReference type="ARBA" id="ARBA00022618"/>
    </source>
</evidence>
<evidence type="ECO:0000256" key="10">
    <source>
        <dbReference type="ARBA" id="ARBA00022989"/>
    </source>
</evidence>
<evidence type="ECO:0000313" key="22">
    <source>
        <dbReference type="EMBL" id="OGG07105.1"/>
    </source>
</evidence>
<keyword evidence="6" id="KW-0808">Transferase</keyword>
<reference evidence="22 23" key="1">
    <citation type="journal article" date="2016" name="Nat. Commun.">
        <title>Thousands of microbial genomes shed light on interconnected biogeochemical processes in an aquifer system.</title>
        <authorList>
            <person name="Anantharaman K."/>
            <person name="Brown C.T."/>
            <person name="Hug L.A."/>
            <person name="Sharon I."/>
            <person name="Castelle C.J."/>
            <person name="Probst A.J."/>
            <person name="Thomas B.C."/>
            <person name="Singh A."/>
            <person name="Wilkins M.J."/>
            <person name="Karaoz U."/>
            <person name="Brodie E.L."/>
            <person name="Williams K.H."/>
            <person name="Hubbard S.S."/>
            <person name="Banfield J.F."/>
        </authorList>
    </citation>
    <scope>NUCLEOTIDE SEQUENCE [LARGE SCALE GENOMIC DNA]</scope>
</reference>
<dbReference type="GO" id="GO:0071555">
    <property type="term" value="P:cell wall organization"/>
    <property type="evidence" value="ECO:0007669"/>
    <property type="project" value="UniProtKB-KW"/>
</dbReference>
<evidence type="ECO:0000256" key="5">
    <source>
        <dbReference type="ARBA" id="ARBA00022676"/>
    </source>
</evidence>
<evidence type="ECO:0000256" key="18">
    <source>
        <dbReference type="ARBA" id="ARBA00041418"/>
    </source>
</evidence>
<evidence type="ECO:0000256" key="16">
    <source>
        <dbReference type="ARBA" id="ARBA00038053"/>
    </source>
</evidence>
<keyword evidence="9" id="KW-0573">Peptidoglycan synthesis</keyword>
<accession>A0A1F5Z419</accession>
<comment type="pathway">
    <text evidence="2">Cell wall biogenesis; peptidoglycan biosynthesis.</text>
</comment>
<dbReference type="EC" id="2.4.99.28" evidence="19"/>
<dbReference type="STRING" id="1798377.A2872_00095"/>
<evidence type="ECO:0000256" key="8">
    <source>
        <dbReference type="ARBA" id="ARBA00022960"/>
    </source>
</evidence>
<comment type="catalytic activity">
    <reaction evidence="20">
        <text>[GlcNAc-(1-&gt;4)-Mur2Ac(oyl-L-Ala-gamma-D-Glu-L-Lys-D-Ala-D-Ala)](n)-di-trans,octa-cis-undecaprenyl diphosphate + beta-D-GlcNAc-(1-&gt;4)-Mur2Ac(oyl-L-Ala-gamma-D-Glu-L-Lys-D-Ala-D-Ala)-di-trans,octa-cis-undecaprenyl diphosphate = [GlcNAc-(1-&gt;4)-Mur2Ac(oyl-L-Ala-gamma-D-Glu-L-Lys-D-Ala-D-Ala)](n+1)-di-trans,octa-cis-undecaprenyl diphosphate + di-trans,octa-cis-undecaprenyl diphosphate + H(+)</text>
        <dbReference type="Rhea" id="RHEA:23708"/>
        <dbReference type="Rhea" id="RHEA-COMP:9602"/>
        <dbReference type="Rhea" id="RHEA-COMP:9603"/>
        <dbReference type="ChEBI" id="CHEBI:15378"/>
        <dbReference type="ChEBI" id="CHEBI:58405"/>
        <dbReference type="ChEBI" id="CHEBI:60033"/>
        <dbReference type="ChEBI" id="CHEBI:78435"/>
        <dbReference type="EC" id="2.4.99.28"/>
    </reaction>
</comment>
<dbReference type="InterPro" id="IPR013437">
    <property type="entry name" value="FtsW"/>
</dbReference>
<feature type="transmembrane region" description="Helical" evidence="21">
    <location>
        <begin position="299"/>
        <end position="319"/>
    </location>
</feature>
<keyword evidence="12" id="KW-0131">Cell cycle</keyword>
<keyword evidence="8" id="KW-0133">Cell shape</keyword>
<evidence type="ECO:0000256" key="11">
    <source>
        <dbReference type="ARBA" id="ARBA00023136"/>
    </source>
</evidence>
<dbReference type="GO" id="GO:0009252">
    <property type="term" value="P:peptidoglycan biosynthetic process"/>
    <property type="evidence" value="ECO:0007669"/>
    <property type="project" value="UniProtKB-KW"/>
</dbReference>
<dbReference type="PANTHER" id="PTHR30474">
    <property type="entry name" value="CELL CYCLE PROTEIN"/>
    <property type="match status" value="1"/>
</dbReference>